<dbReference type="Gene3D" id="1.20.120.530">
    <property type="entry name" value="GntR ligand-binding domain-like"/>
    <property type="match status" value="1"/>
</dbReference>
<dbReference type="SUPFAM" id="SSF46785">
    <property type="entry name" value="Winged helix' DNA-binding domain"/>
    <property type="match status" value="1"/>
</dbReference>
<dbReference type="InterPro" id="IPR036390">
    <property type="entry name" value="WH_DNA-bd_sf"/>
</dbReference>
<dbReference type="SUPFAM" id="SSF48008">
    <property type="entry name" value="GntR ligand-binding domain-like"/>
    <property type="match status" value="1"/>
</dbReference>
<evidence type="ECO:0000256" key="1">
    <source>
        <dbReference type="ARBA" id="ARBA00023015"/>
    </source>
</evidence>
<feature type="domain" description="HTH gntR-type" evidence="4">
    <location>
        <begin position="13"/>
        <end position="80"/>
    </location>
</feature>
<gene>
    <name evidence="5" type="ORF">HNP48_001563</name>
</gene>
<evidence type="ECO:0000313" key="6">
    <source>
        <dbReference type="Proteomes" id="UP000575083"/>
    </source>
</evidence>
<dbReference type="PANTHER" id="PTHR43537:SF20">
    <property type="entry name" value="HTH-TYPE TRANSCRIPTIONAL REPRESSOR GLAR"/>
    <property type="match status" value="1"/>
</dbReference>
<keyword evidence="6" id="KW-1185">Reference proteome</keyword>
<dbReference type="PROSITE" id="PS50949">
    <property type="entry name" value="HTH_GNTR"/>
    <property type="match status" value="1"/>
</dbReference>
<evidence type="ECO:0000256" key="3">
    <source>
        <dbReference type="ARBA" id="ARBA00023163"/>
    </source>
</evidence>
<evidence type="ECO:0000313" key="5">
    <source>
        <dbReference type="EMBL" id="MBB6558899.1"/>
    </source>
</evidence>
<accession>A0A7X0U8L2</accession>
<dbReference type="InterPro" id="IPR000524">
    <property type="entry name" value="Tscrpt_reg_HTH_GntR"/>
</dbReference>
<evidence type="ECO:0000256" key="2">
    <source>
        <dbReference type="ARBA" id="ARBA00023125"/>
    </source>
</evidence>
<evidence type="ECO:0000259" key="4">
    <source>
        <dbReference type="PROSITE" id="PS50949"/>
    </source>
</evidence>
<dbReference type="GO" id="GO:0003677">
    <property type="term" value="F:DNA binding"/>
    <property type="evidence" value="ECO:0007669"/>
    <property type="project" value="UniProtKB-KW"/>
</dbReference>
<comment type="caution">
    <text evidence="5">The sequence shown here is derived from an EMBL/GenBank/DDBJ whole genome shotgun (WGS) entry which is preliminary data.</text>
</comment>
<dbReference type="PANTHER" id="PTHR43537">
    <property type="entry name" value="TRANSCRIPTIONAL REGULATOR, GNTR FAMILY"/>
    <property type="match status" value="1"/>
</dbReference>
<proteinExistence type="predicted"/>
<dbReference type="SMART" id="SM00345">
    <property type="entry name" value="HTH_GNTR"/>
    <property type="match status" value="1"/>
</dbReference>
<dbReference type="InterPro" id="IPR011711">
    <property type="entry name" value="GntR_C"/>
</dbReference>
<dbReference type="Proteomes" id="UP000575083">
    <property type="component" value="Unassembled WGS sequence"/>
</dbReference>
<reference evidence="5 6" key="1">
    <citation type="submission" date="2020-08" db="EMBL/GenBank/DDBJ databases">
        <title>Functional genomics of gut bacteria from endangered species of beetles.</title>
        <authorList>
            <person name="Carlos-Shanley C."/>
        </authorList>
    </citation>
    <scope>NUCLEOTIDE SEQUENCE [LARGE SCALE GENOMIC DNA]</scope>
    <source>
        <strain evidence="5 6">S00198</strain>
    </source>
</reference>
<name>A0A7X0U8L2_9BURK</name>
<protein>
    <submittedName>
        <fullName evidence="5">DNA-binding GntR family transcriptional regulator</fullName>
    </submittedName>
</protein>
<dbReference type="Pfam" id="PF07729">
    <property type="entry name" value="FCD"/>
    <property type="match status" value="1"/>
</dbReference>
<dbReference type="GO" id="GO:0003700">
    <property type="term" value="F:DNA-binding transcription factor activity"/>
    <property type="evidence" value="ECO:0007669"/>
    <property type="project" value="InterPro"/>
</dbReference>
<dbReference type="SMART" id="SM00895">
    <property type="entry name" value="FCD"/>
    <property type="match status" value="1"/>
</dbReference>
<dbReference type="RefSeq" id="WP_184856309.1">
    <property type="nucleotide sequence ID" value="NZ_JACHLK010000002.1"/>
</dbReference>
<organism evidence="5 6">
    <name type="scientific">Acidovorax soli</name>
    <dbReference type="NCBI Taxonomy" id="592050"/>
    <lineage>
        <taxon>Bacteria</taxon>
        <taxon>Pseudomonadati</taxon>
        <taxon>Pseudomonadota</taxon>
        <taxon>Betaproteobacteria</taxon>
        <taxon>Burkholderiales</taxon>
        <taxon>Comamonadaceae</taxon>
        <taxon>Acidovorax</taxon>
    </lineage>
</organism>
<dbReference type="EMBL" id="JACHLK010000002">
    <property type="protein sequence ID" value="MBB6558899.1"/>
    <property type="molecule type" value="Genomic_DNA"/>
</dbReference>
<dbReference type="Gene3D" id="1.10.10.10">
    <property type="entry name" value="Winged helix-like DNA-binding domain superfamily/Winged helix DNA-binding domain"/>
    <property type="match status" value="1"/>
</dbReference>
<sequence length="249" mass="26401">MPTATEPLSTAPTTRTSSLVAQLRMDIVGGVFAPGSKLLIKDLCTRYGASPIPMREALSRLTSSGFVQAEDQRGFKVASASAQDLVEISGARVLVETEALRLSVLQGDVAWESRVVAAHHQLNRLALREPGMPAALSTQWDEAHMAFHDALLSACGSRVLLELAANLRERFTRYRFLSAAAPGRAGEKAAAQPVQRDIAAEHTAIVEAALARDVARATALLQQHFQQTTALALAASQGLSAGRAAVGGR</sequence>
<keyword evidence="2 5" id="KW-0238">DNA-binding</keyword>
<keyword evidence="3" id="KW-0804">Transcription</keyword>
<keyword evidence="1" id="KW-0805">Transcription regulation</keyword>
<dbReference type="AlphaFoldDB" id="A0A7X0U8L2"/>
<dbReference type="InterPro" id="IPR008920">
    <property type="entry name" value="TF_FadR/GntR_C"/>
</dbReference>
<dbReference type="Pfam" id="PF00392">
    <property type="entry name" value="GntR"/>
    <property type="match status" value="1"/>
</dbReference>
<dbReference type="InterPro" id="IPR036388">
    <property type="entry name" value="WH-like_DNA-bd_sf"/>
</dbReference>